<name>A0A7W9V0I5_9ACTN</name>
<evidence type="ECO:0000313" key="3">
    <source>
        <dbReference type="Proteomes" id="UP000588098"/>
    </source>
</evidence>
<dbReference type="AlphaFoldDB" id="A0A7W9V0I5"/>
<dbReference type="EMBL" id="JACHJL010000015">
    <property type="protein sequence ID" value="MBB5938223.1"/>
    <property type="molecule type" value="Genomic_DNA"/>
</dbReference>
<dbReference type="Proteomes" id="UP000588098">
    <property type="component" value="Unassembled WGS sequence"/>
</dbReference>
<reference evidence="2 3" key="1">
    <citation type="submission" date="2020-08" db="EMBL/GenBank/DDBJ databases">
        <title>Genomic Encyclopedia of Type Strains, Phase III (KMG-III): the genomes of soil and plant-associated and newly described type strains.</title>
        <authorList>
            <person name="Whitman W."/>
        </authorList>
    </citation>
    <scope>NUCLEOTIDE SEQUENCE [LARGE SCALE GENOMIC DNA]</scope>
    <source>
        <strain evidence="2 3">CECT 8305</strain>
    </source>
</reference>
<evidence type="ECO:0000313" key="2">
    <source>
        <dbReference type="EMBL" id="MBB5938223.1"/>
    </source>
</evidence>
<keyword evidence="3" id="KW-1185">Reference proteome</keyword>
<comment type="caution">
    <text evidence="2">The sequence shown here is derived from an EMBL/GenBank/DDBJ whole genome shotgun (WGS) entry which is preliminary data.</text>
</comment>
<sequence length="112" mass="12168">MASQLLSYAAEFTHHSRHPQHHQQQADPVQLSPALPVAARRAAGGRRTTPRVRHGLQAPDGPGTTRAPHQTHLPHQPHLPYQPHLPSPIPPPPALEREPAPMTNPTAHTPGT</sequence>
<feature type="compositionally biased region" description="Low complexity" evidence="1">
    <location>
        <begin position="68"/>
        <end position="82"/>
    </location>
</feature>
<evidence type="ECO:0000256" key="1">
    <source>
        <dbReference type="SAM" id="MobiDB-lite"/>
    </source>
</evidence>
<gene>
    <name evidence="2" type="ORF">FHS42_005311</name>
</gene>
<organism evidence="2 3">
    <name type="scientific">Streptomyces zagrosensis</name>
    <dbReference type="NCBI Taxonomy" id="1042984"/>
    <lineage>
        <taxon>Bacteria</taxon>
        <taxon>Bacillati</taxon>
        <taxon>Actinomycetota</taxon>
        <taxon>Actinomycetes</taxon>
        <taxon>Kitasatosporales</taxon>
        <taxon>Streptomycetaceae</taxon>
        <taxon>Streptomyces</taxon>
    </lineage>
</organism>
<feature type="region of interest" description="Disordered" evidence="1">
    <location>
        <begin position="1"/>
        <end position="112"/>
    </location>
</feature>
<accession>A0A7W9V0I5</accession>
<protein>
    <submittedName>
        <fullName evidence="2">Uncharacterized protein</fullName>
    </submittedName>
</protein>
<feature type="compositionally biased region" description="Pro residues" evidence="1">
    <location>
        <begin position="83"/>
        <end position="94"/>
    </location>
</feature>
<feature type="compositionally biased region" description="Low complexity" evidence="1">
    <location>
        <begin position="36"/>
        <end position="47"/>
    </location>
</feature>
<feature type="compositionally biased region" description="Polar residues" evidence="1">
    <location>
        <begin position="103"/>
        <end position="112"/>
    </location>
</feature>
<proteinExistence type="predicted"/>